<dbReference type="Proteomes" id="UP000199271">
    <property type="component" value="Unassembled WGS sequence"/>
</dbReference>
<comment type="similarity">
    <text evidence="1">Belongs to the OsmC/Ohr family.</text>
</comment>
<dbReference type="Proteomes" id="UP000752647">
    <property type="component" value="Unassembled WGS sequence"/>
</dbReference>
<evidence type="ECO:0000313" key="5">
    <source>
        <dbReference type="Proteomes" id="UP000752647"/>
    </source>
</evidence>
<dbReference type="SUPFAM" id="SSF82784">
    <property type="entry name" value="OsmC-like"/>
    <property type="match status" value="1"/>
</dbReference>
<dbReference type="EMBL" id="FBSY01000012">
    <property type="protein sequence ID" value="CUW13382.1"/>
    <property type="molecule type" value="Genomic_DNA"/>
</dbReference>
<name>A0A9Q3SX29_9LACO</name>
<dbReference type="InterPro" id="IPR003718">
    <property type="entry name" value="OsmC/Ohr_fam"/>
</dbReference>
<reference evidence="3" key="2">
    <citation type="submission" date="2021-05" db="EMBL/GenBank/DDBJ databases">
        <title>Pangenome of Leuconostoc gelidum warrants species status for Leuconostoc gelidum subsp. gasicomitatum.</title>
        <authorList>
            <person name="Johansson P."/>
            <person name="Sade E."/>
            <person name="Hultman J."/>
            <person name="Auvinen P."/>
            <person name="Bjorkroth J."/>
        </authorList>
    </citation>
    <scope>NUCLEOTIDE SEQUENCE</scope>
    <source>
        <strain evidence="3">A.21.4</strain>
    </source>
</reference>
<protein>
    <submittedName>
        <fullName evidence="3">OsmC family protein</fullName>
    </submittedName>
    <submittedName>
        <fullName evidence="2">OsmC/Ohr family protein</fullName>
    </submittedName>
</protein>
<dbReference type="OMA" id="FATCLNA"/>
<dbReference type="EMBL" id="JAHBFI010000009">
    <property type="protein sequence ID" value="MBZ5962434.1"/>
    <property type="molecule type" value="Genomic_DNA"/>
</dbReference>
<dbReference type="InterPro" id="IPR036102">
    <property type="entry name" value="OsmC/Ohrsf"/>
</dbReference>
<comment type="caution">
    <text evidence="3">The sequence shown here is derived from an EMBL/GenBank/DDBJ whole genome shotgun (WGS) entry which is preliminary data.</text>
</comment>
<dbReference type="GeneID" id="34301996"/>
<dbReference type="Pfam" id="PF02566">
    <property type="entry name" value="OsmC"/>
    <property type="match status" value="1"/>
</dbReference>
<dbReference type="GO" id="GO:0006979">
    <property type="term" value="P:response to oxidative stress"/>
    <property type="evidence" value="ECO:0007669"/>
    <property type="project" value="InterPro"/>
</dbReference>
<dbReference type="Gene3D" id="3.30.300.20">
    <property type="match status" value="1"/>
</dbReference>
<keyword evidence="4" id="KW-1185">Reference proteome</keyword>
<reference evidence="2 4" key="1">
    <citation type="submission" date="2015-12" db="EMBL/GenBank/DDBJ databases">
        <authorList>
            <person name="Andreevskaya M."/>
        </authorList>
    </citation>
    <scope>NUCLEOTIDE SEQUENCE [LARGE SCALE GENOMIC DNA]</scope>
    <source>
        <strain evidence="2 4">C122c</strain>
    </source>
</reference>
<dbReference type="RefSeq" id="WP_010387027.1">
    <property type="nucleotide sequence ID" value="NZ_BPKT01000009.1"/>
</dbReference>
<dbReference type="InterPro" id="IPR015946">
    <property type="entry name" value="KH_dom-like_a/b"/>
</dbReference>
<sequence length="142" mass="15481">MTNKSLYHTEIENTAGLVGRVKTIITKDLSVQTSGPLSDEPGTNPEQLLGAALATCLNATIEAEEKRRQLEHKSVVRVGVDMARDTQGFQFFVTAQVKLPHVSRQEAEDMLAIVAQRCPVSKLLSGSSNVQIVLVDDFNVMS</sequence>
<dbReference type="AlphaFoldDB" id="A0A9Q3SX29"/>
<evidence type="ECO:0000256" key="1">
    <source>
        <dbReference type="ARBA" id="ARBA00007378"/>
    </source>
</evidence>
<evidence type="ECO:0000313" key="4">
    <source>
        <dbReference type="Proteomes" id="UP000199271"/>
    </source>
</evidence>
<gene>
    <name evidence="2" type="ORF">C122C_1053</name>
    <name evidence="3" type="ORF">KIJ12_04580</name>
</gene>
<proteinExistence type="inferred from homology"/>
<dbReference type="PANTHER" id="PTHR33797:SF2">
    <property type="entry name" value="ORGANIC HYDROPEROXIDE RESISTANCE PROTEIN-LIKE"/>
    <property type="match status" value="1"/>
</dbReference>
<accession>A0A9Q3SX29</accession>
<evidence type="ECO:0000313" key="3">
    <source>
        <dbReference type="EMBL" id="MBZ5962434.1"/>
    </source>
</evidence>
<evidence type="ECO:0000313" key="2">
    <source>
        <dbReference type="EMBL" id="CUW13382.1"/>
    </source>
</evidence>
<dbReference type="PANTHER" id="PTHR33797">
    <property type="entry name" value="ORGANIC HYDROPEROXIDE RESISTANCE PROTEIN-LIKE"/>
    <property type="match status" value="1"/>
</dbReference>
<organism evidence="3 5">
    <name type="scientific">Leuconostoc gasicomitatum</name>
    <dbReference type="NCBI Taxonomy" id="115778"/>
    <lineage>
        <taxon>Bacteria</taxon>
        <taxon>Bacillati</taxon>
        <taxon>Bacillota</taxon>
        <taxon>Bacilli</taxon>
        <taxon>Lactobacillales</taxon>
        <taxon>Lactobacillaceae</taxon>
        <taxon>Leuconostoc</taxon>
        <taxon>Leuconostoc gelidum group</taxon>
    </lineage>
</organism>
<dbReference type="InterPro" id="IPR019953">
    <property type="entry name" value="OHR"/>
</dbReference>